<protein>
    <submittedName>
        <fullName evidence="1">Uncharacterized protein</fullName>
    </submittedName>
</protein>
<dbReference type="AlphaFoldDB" id="A0A2H5Q6X8"/>
<keyword evidence="2" id="KW-1185">Reference proteome</keyword>
<evidence type="ECO:0000313" key="2">
    <source>
        <dbReference type="Proteomes" id="UP000236630"/>
    </source>
</evidence>
<gene>
    <name evidence="1" type="ORF">CUMW_201600</name>
</gene>
<name>A0A2H5Q6X8_CITUN</name>
<evidence type="ECO:0000313" key="1">
    <source>
        <dbReference type="EMBL" id="GAY60384.1"/>
    </source>
</evidence>
<organism evidence="1 2">
    <name type="scientific">Citrus unshiu</name>
    <name type="common">Satsuma mandarin</name>
    <name type="synonym">Citrus nobilis var. unshiu</name>
    <dbReference type="NCBI Taxonomy" id="55188"/>
    <lineage>
        <taxon>Eukaryota</taxon>
        <taxon>Viridiplantae</taxon>
        <taxon>Streptophyta</taxon>
        <taxon>Embryophyta</taxon>
        <taxon>Tracheophyta</taxon>
        <taxon>Spermatophyta</taxon>
        <taxon>Magnoliopsida</taxon>
        <taxon>eudicotyledons</taxon>
        <taxon>Gunneridae</taxon>
        <taxon>Pentapetalae</taxon>
        <taxon>rosids</taxon>
        <taxon>malvids</taxon>
        <taxon>Sapindales</taxon>
        <taxon>Rutaceae</taxon>
        <taxon>Aurantioideae</taxon>
        <taxon>Citrus</taxon>
    </lineage>
</organism>
<comment type="caution">
    <text evidence="1">The sequence shown here is derived from an EMBL/GenBank/DDBJ whole genome shotgun (WGS) entry which is preliminary data.</text>
</comment>
<sequence length="81" mass="9469">MPHHQLMPCHHSVYVNSVVNSNMDSTVHVNSDIFSFYAPPKVFDCPEFKSDVRFAVRSLVHCEMTMMPLKYIKYLIKIKHT</sequence>
<dbReference type="Proteomes" id="UP000236630">
    <property type="component" value="Unassembled WGS sequence"/>
</dbReference>
<dbReference type="EMBL" id="BDQV01000233">
    <property type="protein sequence ID" value="GAY60384.1"/>
    <property type="molecule type" value="Genomic_DNA"/>
</dbReference>
<proteinExistence type="predicted"/>
<accession>A0A2H5Q6X8</accession>
<reference evidence="1 2" key="1">
    <citation type="journal article" date="2017" name="Front. Genet.">
        <title>Draft sequencing of the heterozygous diploid genome of Satsuma (Citrus unshiu Marc.) using a hybrid assembly approach.</title>
        <authorList>
            <person name="Shimizu T."/>
            <person name="Tanizawa Y."/>
            <person name="Mochizuki T."/>
            <person name="Nagasaki H."/>
            <person name="Yoshioka T."/>
            <person name="Toyoda A."/>
            <person name="Fujiyama A."/>
            <person name="Kaminuma E."/>
            <person name="Nakamura Y."/>
        </authorList>
    </citation>
    <scope>NUCLEOTIDE SEQUENCE [LARGE SCALE GENOMIC DNA]</scope>
    <source>
        <strain evidence="2">cv. Miyagawa wase</strain>
    </source>
</reference>